<feature type="signal peptide" evidence="2">
    <location>
        <begin position="1"/>
        <end position="26"/>
    </location>
</feature>
<dbReference type="RefSeq" id="WP_307405885.1">
    <property type="nucleotide sequence ID" value="NZ_JAUSUR010000001.1"/>
</dbReference>
<evidence type="ECO:0000313" key="4">
    <source>
        <dbReference type="Proteomes" id="UP001230220"/>
    </source>
</evidence>
<feature type="transmembrane region" description="Helical" evidence="1">
    <location>
        <begin position="363"/>
        <end position="380"/>
    </location>
</feature>
<protein>
    <submittedName>
        <fullName evidence="3">Uncharacterized protein</fullName>
    </submittedName>
</protein>
<dbReference type="Gene3D" id="2.60.40.4270">
    <property type="entry name" value="Listeria-Bacteroides repeat domain"/>
    <property type="match status" value="1"/>
</dbReference>
<reference evidence="3 4" key="1">
    <citation type="submission" date="2023-07" db="EMBL/GenBank/DDBJ databases">
        <title>Genomic Encyclopedia of Type Strains, Phase IV (KMG-IV): sequencing the most valuable type-strain genomes for metagenomic binning, comparative biology and taxonomic classification.</title>
        <authorList>
            <person name="Goeker M."/>
        </authorList>
    </citation>
    <scope>NUCLEOTIDE SEQUENCE [LARGE SCALE GENOMIC DNA]</scope>
    <source>
        <strain evidence="3 4">DSM 16784</strain>
    </source>
</reference>
<proteinExistence type="predicted"/>
<keyword evidence="1" id="KW-1133">Transmembrane helix</keyword>
<evidence type="ECO:0000256" key="2">
    <source>
        <dbReference type="SAM" id="SignalP"/>
    </source>
</evidence>
<evidence type="ECO:0000256" key="1">
    <source>
        <dbReference type="SAM" id="Phobius"/>
    </source>
</evidence>
<gene>
    <name evidence="3" type="ORF">J2S15_000923</name>
</gene>
<accession>A0ABU0DZY4</accession>
<dbReference type="EMBL" id="JAUSUR010000001">
    <property type="protein sequence ID" value="MDQ0360192.1"/>
    <property type="molecule type" value="Genomic_DNA"/>
</dbReference>
<keyword evidence="2" id="KW-0732">Signal</keyword>
<dbReference type="Proteomes" id="UP001230220">
    <property type="component" value="Unassembled WGS sequence"/>
</dbReference>
<keyword evidence="1" id="KW-0472">Membrane</keyword>
<keyword evidence="1" id="KW-0812">Transmembrane</keyword>
<keyword evidence="4" id="KW-1185">Reference proteome</keyword>
<feature type="chain" id="PRO_5047374889" evidence="2">
    <location>
        <begin position="27"/>
        <end position="389"/>
    </location>
</feature>
<sequence length="389" mass="44315">MIKRCIRILLIIVSIISVQSFNKVEAASTSFSLSYTSQAHWVETGKELSLQRTLGSGVVPYGSTIRIDYQIKNESGNVDAKVQVQKKEGLEYFSYYSGVLKINGKICSESEYYSFIDGGNSLRLSDKNIEISIEMKSIGSYSNKVSTDLTIQSSSVNRGPDMYVTEHAFYSQFSFQNNYMINFYDGDSLIETMKVKDQEQFKIPTVSKEHYTFLGFNEKKDGTGNYLTSNIAVSSKDYYAIYEVDKYTVRYFDEDELVGTEIVTYGSNANGWPSIESKDGFLKWDKDLSEITRDTDVYAIFKDSEIKSKYSISINEQKLNIEEKEVIKKSNYDVLYGDKGKSTSANEYEVRTITIDKEIKENMLPVGLILLGLFFMVIAIKKIRNSKLF</sequence>
<name>A0ABU0DZY4_9FIRM</name>
<evidence type="ECO:0000313" key="3">
    <source>
        <dbReference type="EMBL" id="MDQ0360192.1"/>
    </source>
</evidence>
<dbReference type="InterPro" id="IPR042229">
    <property type="entry name" value="Listeria/Bacterioides_rpt_sf"/>
</dbReference>
<comment type="caution">
    <text evidence="3">The sequence shown here is derived from an EMBL/GenBank/DDBJ whole genome shotgun (WGS) entry which is preliminary data.</text>
</comment>
<organism evidence="3 4">
    <name type="scientific">Breznakia pachnodae</name>
    <dbReference type="NCBI Taxonomy" id="265178"/>
    <lineage>
        <taxon>Bacteria</taxon>
        <taxon>Bacillati</taxon>
        <taxon>Bacillota</taxon>
        <taxon>Erysipelotrichia</taxon>
        <taxon>Erysipelotrichales</taxon>
        <taxon>Erysipelotrichaceae</taxon>
        <taxon>Breznakia</taxon>
    </lineage>
</organism>